<feature type="compositionally biased region" description="Low complexity" evidence="1">
    <location>
        <begin position="24"/>
        <end position="33"/>
    </location>
</feature>
<feature type="compositionally biased region" description="Polar residues" evidence="1">
    <location>
        <begin position="579"/>
        <end position="594"/>
    </location>
</feature>
<comment type="caution">
    <text evidence="2">The sequence shown here is derived from an EMBL/GenBank/DDBJ whole genome shotgun (WGS) entry which is preliminary data.</text>
</comment>
<evidence type="ECO:0000313" key="3">
    <source>
        <dbReference type="Proteomes" id="UP000031575"/>
    </source>
</evidence>
<dbReference type="VEuPathDB" id="FungiDB:SPBR_00198"/>
<feature type="compositionally biased region" description="Low complexity" evidence="1">
    <location>
        <begin position="150"/>
        <end position="164"/>
    </location>
</feature>
<feature type="region of interest" description="Disordered" evidence="1">
    <location>
        <begin position="147"/>
        <end position="166"/>
    </location>
</feature>
<feature type="region of interest" description="Disordered" evidence="1">
    <location>
        <begin position="609"/>
        <end position="628"/>
    </location>
</feature>
<dbReference type="Proteomes" id="UP000031575">
    <property type="component" value="Unassembled WGS sequence"/>
</dbReference>
<name>A0A0C2EU84_9PEZI</name>
<dbReference type="EMBL" id="AWTV01000008">
    <property type="protein sequence ID" value="KIH90104.1"/>
    <property type="molecule type" value="Genomic_DNA"/>
</dbReference>
<feature type="compositionally biased region" description="Low complexity" evidence="1">
    <location>
        <begin position="688"/>
        <end position="701"/>
    </location>
</feature>
<keyword evidence="3" id="KW-1185">Reference proteome</keyword>
<proteinExistence type="predicted"/>
<organism evidence="2 3">
    <name type="scientific">Sporothrix brasiliensis 5110</name>
    <dbReference type="NCBI Taxonomy" id="1398154"/>
    <lineage>
        <taxon>Eukaryota</taxon>
        <taxon>Fungi</taxon>
        <taxon>Dikarya</taxon>
        <taxon>Ascomycota</taxon>
        <taxon>Pezizomycotina</taxon>
        <taxon>Sordariomycetes</taxon>
        <taxon>Sordariomycetidae</taxon>
        <taxon>Ophiostomatales</taxon>
        <taxon>Ophiostomataceae</taxon>
        <taxon>Sporothrix</taxon>
    </lineage>
</organism>
<dbReference type="OrthoDB" id="5213862at2759"/>
<evidence type="ECO:0008006" key="4">
    <source>
        <dbReference type="Google" id="ProtNLM"/>
    </source>
</evidence>
<dbReference type="AlphaFoldDB" id="A0A0C2EU84"/>
<sequence>MDEGDRQPGPLRIIKRTSNPPIQSSASDSAHGSGSDHDQLSRRASAATDESMDSIQEDSGAPQRSLSIPKKRRTLLSQVDGGASRFYAAPEAHAAGMARRRRNDTDSFGSGSDHSDIGMMNGRSEASGGFASVRTQYLRDGYRAEKPDYGLHSLRPSSSHGSSRLYEEEDALDNFQRMRLSSEADSAGIGDVCRNQQGEYDAQSKDTYSPHSDECFIWPPNDCGRRTGMLPASSGRHGAYNELLTHSGLHPRQSHRQHTYDSRPVSTSDILATGPELFQPEPYARPRTAIPFNSPYKSHRASESLHFCQDTSRSHLSRRLSQVSAKSEVRAEVDPQILVPIVSVTPECRTVEGDVNSFWVAIELFAHVTQPLDTGSSRDHRFRQDYRQASTSSFATDDDQGLYRFGYISNMDIKIISSYQSEILEVIGKSPSLLTLLPGSRRLMVVHVHLDMTKKKQAAESQEYRPLSHSSTSDQLLEDLELHLGSTSQEYMQIQLTYSHSGFPKRDVGRDPMDRDGGCVEVRTTIETTVTALVMQQNSSSMWSPSAAPPGGSPLVDIVAKHWGPAAAKEMAKRIATSIETWRPSTPENGTQDGSLDEVTPRAVPRLSVSSANIPTDSDPPSPGCLLPRSKISRLASGGPRQAIPDAAPRNIRRLVGMDTTNLQNVPLVPSEQSLKSENCGDRMQDYSGIRSSSRSSTVSKRSGKWPWPGWFS</sequence>
<feature type="region of interest" description="Disordered" evidence="1">
    <location>
        <begin position="93"/>
        <end position="127"/>
    </location>
</feature>
<feature type="region of interest" description="Disordered" evidence="1">
    <location>
        <begin position="579"/>
        <end position="599"/>
    </location>
</feature>
<feature type="region of interest" description="Disordered" evidence="1">
    <location>
        <begin position="1"/>
        <end position="73"/>
    </location>
</feature>
<dbReference type="RefSeq" id="XP_040618114.1">
    <property type="nucleotide sequence ID" value="XM_040758518.1"/>
</dbReference>
<protein>
    <recommendedName>
        <fullName evidence="4">Ubiquitin-conjugating enzyme</fullName>
    </recommendedName>
</protein>
<evidence type="ECO:0000256" key="1">
    <source>
        <dbReference type="SAM" id="MobiDB-lite"/>
    </source>
</evidence>
<gene>
    <name evidence="2" type="ORF">SPBR_00198</name>
</gene>
<dbReference type="HOGENOM" id="CLU_023814_0_0_1"/>
<feature type="region of interest" description="Disordered" evidence="1">
    <location>
        <begin position="674"/>
        <end position="713"/>
    </location>
</feature>
<dbReference type="GeneID" id="63673439"/>
<accession>A0A0C2EU84</accession>
<evidence type="ECO:0000313" key="2">
    <source>
        <dbReference type="EMBL" id="KIH90104.1"/>
    </source>
</evidence>
<reference evidence="2 3" key="1">
    <citation type="journal article" date="2014" name="BMC Genomics">
        <title>Comparative genomics of the major fungal agents of human and animal Sporotrichosis: Sporothrix schenckii and Sporothrix brasiliensis.</title>
        <authorList>
            <person name="Teixeira M.M."/>
            <person name="de Almeida L.G."/>
            <person name="Kubitschek-Barreira P."/>
            <person name="Alves F.L."/>
            <person name="Kioshima E.S."/>
            <person name="Abadio A.K."/>
            <person name="Fernandes L."/>
            <person name="Derengowski L.S."/>
            <person name="Ferreira K.S."/>
            <person name="Souza R.C."/>
            <person name="Ruiz J.C."/>
            <person name="de Andrade N.C."/>
            <person name="Paes H.C."/>
            <person name="Nicola A.M."/>
            <person name="Albuquerque P."/>
            <person name="Gerber A.L."/>
            <person name="Martins V.P."/>
            <person name="Peconick L.D."/>
            <person name="Neto A.V."/>
            <person name="Chaucanez C.B."/>
            <person name="Silva P.A."/>
            <person name="Cunha O.L."/>
            <person name="de Oliveira F.F."/>
            <person name="dos Santos T.C."/>
            <person name="Barros A.L."/>
            <person name="Soares M.A."/>
            <person name="de Oliveira L.M."/>
            <person name="Marini M.M."/>
            <person name="Villalobos-Duno H."/>
            <person name="Cunha M.M."/>
            <person name="de Hoog S."/>
            <person name="da Silveira J.F."/>
            <person name="Henrissat B."/>
            <person name="Nino-Vega G.A."/>
            <person name="Cisalpino P.S."/>
            <person name="Mora-Montes H.M."/>
            <person name="Almeida S.R."/>
            <person name="Stajich J.E."/>
            <person name="Lopes-Bezerra L.M."/>
            <person name="Vasconcelos A.T."/>
            <person name="Felipe M.S."/>
        </authorList>
    </citation>
    <scope>NUCLEOTIDE SEQUENCE [LARGE SCALE GENOMIC DNA]</scope>
    <source>
        <strain evidence="2 3">5110</strain>
    </source>
</reference>